<evidence type="ECO:0000313" key="3">
    <source>
        <dbReference type="Proteomes" id="UP000017559"/>
    </source>
</evidence>
<evidence type="ECO:0000256" key="1">
    <source>
        <dbReference type="SAM" id="Phobius"/>
    </source>
</evidence>
<dbReference type="KEGG" id="mrr:Moror_1901"/>
<organism evidence="2 3">
    <name type="scientific">Moniliophthora roreri (strain MCA 2997)</name>
    <name type="common">Cocoa frosty pod rot fungus</name>
    <name type="synonym">Crinipellis roreri</name>
    <dbReference type="NCBI Taxonomy" id="1381753"/>
    <lineage>
        <taxon>Eukaryota</taxon>
        <taxon>Fungi</taxon>
        <taxon>Dikarya</taxon>
        <taxon>Basidiomycota</taxon>
        <taxon>Agaricomycotina</taxon>
        <taxon>Agaricomycetes</taxon>
        <taxon>Agaricomycetidae</taxon>
        <taxon>Agaricales</taxon>
        <taxon>Marasmiineae</taxon>
        <taxon>Marasmiaceae</taxon>
        <taxon>Moniliophthora</taxon>
    </lineage>
</organism>
<dbReference type="Proteomes" id="UP000017559">
    <property type="component" value="Unassembled WGS sequence"/>
</dbReference>
<reference evidence="2 3" key="1">
    <citation type="journal article" date="2014" name="BMC Genomics">
        <title>Genome and secretome analysis of the hemibiotrophic fungal pathogen, Moniliophthora roreri, which causes frosty pod rot disease of cacao: mechanisms of the biotrophic and necrotrophic phases.</title>
        <authorList>
            <person name="Meinhardt L.W."/>
            <person name="Costa G.G.L."/>
            <person name="Thomazella D.P.T."/>
            <person name="Teixeira P.J.P.L."/>
            <person name="Carazzolle M.F."/>
            <person name="Schuster S.C."/>
            <person name="Carlson J.E."/>
            <person name="Guiltinan M.J."/>
            <person name="Mieczkowski P."/>
            <person name="Farmer A."/>
            <person name="Ramaraj T."/>
            <person name="Crozier J."/>
            <person name="Davis R.E."/>
            <person name="Shao J."/>
            <person name="Melnick R.L."/>
            <person name="Pereira G.A.G."/>
            <person name="Bailey B.A."/>
        </authorList>
    </citation>
    <scope>NUCLEOTIDE SEQUENCE [LARGE SCALE GENOMIC DNA]</scope>
    <source>
        <strain evidence="2 3">MCA 2997</strain>
    </source>
</reference>
<feature type="transmembrane region" description="Helical" evidence="1">
    <location>
        <begin position="58"/>
        <end position="82"/>
    </location>
</feature>
<dbReference type="STRING" id="1381753.V2Y7M8"/>
<proteinExistence type="predicted"/>
<dbReference type="HOGENOM" id="CLU_044614_2_0_1"/>
<keyword evidence="1" id="KW-0812">Transmembrane</keyword>
<name>V2Y7M8_MONRO</name>
<dbReference type="AlphaFoldDB" id="V2Y7M8"/>
<gene>
    <name evidence="2" type="ORF">Moror_1901</name>
</gene>
<keyword evidence="3" id="KW-1185">Reference proteome</keyword>
<sequence length="369" mass="41369">MFDSTDDAGSILSVQDTVILSITTLSGMYFVYGLYILLFGAAVYMMRSRHQCNERLNWSLYLSLTVILFVFSTAFVVVITIIGVHRSIIYFTIAKTRDYEPLVDYWRLLHDTYKTVLIALSMLITILLKYFTSLINAQEANLRHFSITAEAMLIHRCYLIWSSRKRVGLPLVVASVLTNITGVISAVLILVSIGSESSDLTFYTIGETINFVYSIINVIVNTMITFLTAGRIWWIHRQAHAHGVHASDKLMHSVSRIILESGLIYPMMNIITLIIFSTTTVDEMPFDFVPLTTLSAGIAPTLIMVRAKLGKSVESLQDEVSDIRFTSQPRLQEGTITISRAQVRSTMATIGIDSDGQQRLADGKEILMV</sequence>
<feature type="transmembrane region" description="Helical" evidence="1">
    <location>
        <begin position="169"/>
        <end position="191"/>
    </location>
</feature>
<dbReference type="EMBL" id="AWSO01000757">
    <property type="protein sequence ID" value="ESK87659.1"/>
    <property type="molecule type" value="Genomic_DNA"/>
</dbReference>
<feature type="transmembrane region" description="Helical" evidence="1">
    <location>
        <begin position="211"/>
        <end position="236"/>
    </location>
</feature>
<dbReference type="OrthoDB" id="2873242at2759"/>
<keyword evidence="1" id="KW-0472">Membrane</keyword>
<evidence type="ECO:0000313" key="2">
    <source>
        <dbReference type="EMBL" id="ESK87659.1"/>
    </source>
</evidence>
<comment type="caution">
    <text evidence="2">The sequence shown here is derived from an EMBL/GenBank/DDBJ whole genome shotgun (WGS) entry which is preliminary data.</text>
</comment>
<keyword evidence="1" id="KW-1133">Transmembrane helix</keyword>
<accession>V2Y7M8</accession>
<protein>
    <submittedName>
        <fullName evidence="2">Uncharacterized protein</fullName>
    </submittedName>
</protein>
<feature type="transmembrane region" description="Helical" evidence="1">
    <location>
        <begin position="116"/>
        <end position="137"/>
    </location>
</feature>
<feature type="transmembrane region" description="Helical" evidence="1">
    <location>
        <begin position="288"/>
        <end position="305"/>
    </location>
</feature>
<feature type="transmembrane region" description="Helical" evidence="1">
    <location>
        <begin position="257"/>
        <end position="276"/>
    </location>
</feature>